<organism evidence="2">
    <name type="scientific">Solanum chacoense</name>
    <name type="common">Chaco potato</name>
    <dbReference type="NCBI Taxonomy" id="4108"/>
    <lineage>
        <taxon>Eukaryota</taxon>
        <taxon>Viridiplantae</taxon>
        <taxon>Streptophyta</taxon>
        <taxon>Embryophyta</taxon>
        <taxon>Tracheophyta</taxon>
        <taxon>Spermatophyta</taxon>
        <taxon>Magnoliopsida</taxon>
        <taxon>eudicotyledons</taxon>
        <taxon>Gunneridae</taxon>
        <taxon>Pentapetalae</taxon>
        <taxon>asterids</taxon>
        <taxon>lamiids</taxon>
        <taxon>Solanales</taxon>
        <taxon>Solanaceae</taxon>
        <taxon>Solanoideae</taxon>
        <taxon>Solaneae</taxon>
        <taxon>Solanum</taxon>
    </lineage>
</organism>
<reference evidence="2" key="1">
    <citation type="submission" date="2015-12" db="EMBL/GenBank/DDBJ databases">
        <title>Gene expression during late stages of embryo sac development: a critical building block for successful pollen-pistil interactions.</title>
        <authorList>
            <person name="Liu Y."/>
            <person name="Joly V."/>
            <person name="Sabar M."/>
            <person name="Matton D.P."/>
        </authorList>
    </citation>
    <scope>NUCLEOTIDE SEQUENCE</scope>
</reference>
<feature type="transmembrane region" description="Helical" evidence="1">
    <location>
        <begin position="20"/>
        <end position="36"/>
    </location>
</feature>
<dbReference type="EMBL" id="GEDG01027840">
    <property type="protein sequence ID" value="JAP13572.1"/>
    <property type="molecule type" value="Transcribed_RNA"/>
</dbReference>
<dbReference type="AlphaFoldDB" id="A0A0V0GZQ0"/>
<feature type="non-terminal residue" evidence="2">
    <location>
        <position position="1"/>
    </location>
</feature>
<name>A0A0V0GZQ0_SOLCH</name>
<protein>
    <submittedName>
        <fullName evidence="2">Putative ovule protein</fullName>
    </submittedName>
</protein>
<proteinExistence type="predicted"/>
<keyword evidence="1" id="KW-0472">Membrane</keyword>
<evidence type="ECO:0000313" key="2">
    <source>
        <dbReference type="EMBL" id="JAP13572.1"/>
    </source>
</evidence>
<keyword evidence="1" id="KW-0812">Transmembrane</keyword>
<sequence length="71" mass="8437">SQVLVGVLLCKCQMKATTHSSLHLLLLLIQVFFYYFELLKKYPFCDSPEGKQKAKQKFQFNLLEHKFFTDY</sequence>
<evidence type="ECO:0000256" key="1">
    <source>
        <dbReference type="SAM" id="Phobius"/>
    </source>
</evidence>
<accession>A0A0V0GZQ0</accession>
<keyword evidence="1" id="KW-1133">Transmembrane helix</keyword>